<protein>
    <submittedName>
        <fullName evidence="7">Uncharacterized protein</fullName>
    </submittedName>
</protein>
<dbReference type="GeneTree" id="ENSGT00950000182946"/>
<dbReference type="FunFam" id="1.25.40.10:FF:000036">
    <property type="entry name" value="interferon-induced protein with tetratricopeptide repeats 5"/>
    <property type="match status" value="1"/>
</dbReference>
<dbReference type="InterPro" id="IPR011990">
    <property type="entry name" value="TPR-like_helical_dom_sf"/>
</dbReference>
<keyword evidence="4" id="KW-0391">Immunity</keyword>
<dbReference type="Gene3D" id="1.25.40.10">
    <property type="entry name" value="Tetratricopeptide repeat domain"/>
    <property type="match status" value="3"/>
</dbReference>
<dbReference type="GO" id="GO:0051607">
    <property type="term" value="P:defense response to virus"/>
    <property type="evidence" value="ECO:0007669"/>
    <property type="project" value="UniProtKB-KW"/>
</dbReference>
<keyword evidence="2" id="KW-0677">Repeat</keyword>
<evidence type="ECO:0000256" key="6">
    <source>
        <dbReference type="ARBA" id="ARBA00038336"/>
    </source>
</evidence>
<dbReference type="PANTHER" id="PTHR10271:SF28">
    <property type="entry name" value="INTERFERON-INDUCED PROTEIN WITH TETRATRICOPEPTIDE REPEATS 5"/>
    <property type="match status" value="1"/>
</dbReference>
<evidence type="ECO:0000256" key="5">
    <source>
        <dbReference type="ARBA" id="ARBA00023118"/>
    </source>
</evidence>
<organism evidence="7 8">
    <name type="scientific">Neovison vison</name>
    <name type="common">American mink</name>
    <name type="synonym">Mustela vison</name>
    <dbReference type="NCBI Taxonomy" id="452646"/>
    <lineage>
        <taxon>Eukaryota</taxon>
        <taxon>Metazoa</taxon>
        <taxon>Chordata</taxon>
        <taxon>Craniata</taxon>
        <taxon>Vertebrata</taxon>
        <taxon>Euteleostomi</taxon>
        <taxon>Mammalia</taxon>
        <taxon>Eutheria</taxon>
        <taxon>Laurasiatheria</taxon>
        <taxon>Carnivora</taxon>
        <taxon>Caniformia</taxon>
        <taxon>Musteloidea</taxon>
        <taxon>Mustelidae</taxon>
        <taxon>Mustelinae</taxon>
        <taxon>Neogale</taxon>
    </lineage>
</organism>
<comment type="similarity">
    <text evidence="6">Belongs to the IFIT family.</text>
</comment>
<dbReference type="GO" id="GO:0003723">
    <property type="term" value="F:RNA binding"/>
    <property type="evidence" value="ECO:0007669"/>
    <property type="project" value="TreeGrafter"/>
</dbReference>
<name>A0A8C7BZH1_NEOVI</name>
<evidence type="ECO:0000256" key="1">
    <source>
        <dbReference type="ARBA" id="ARBA00022588"/>
    </source>
</evidence>
<dbReference type="Proteomes" id="UP000694425">
    <property type="component" value="Unplaced"/>
</dbReference>
<keyword evidence="3" id="KW-0802">TPR repeat</keyword>
<dbReference type="GO" id="GO:0045087">
    <property type="term" value="P:innate immune response"/>
    <property type="evidence" value="ECO:0007669"/>
    <property type="project" value="UniProtKB-KW"/>
</dbReference>
<dbReference type="Pfam" id="PF13424">
    <property type="entry name" value="TPR_12"/>
    <property type="match status" value="1"/>
</dbReference>
<dbReference type="SUPFAM" id="SSF48452">
    <property type="entry name" value="TPR-like"/>
    <property type="match status" value="1"/>
</dbReference>
<evidence type="ECO:0000313" key="8">
    <source>
        <dbReference type="Proteomes" id="UP000694425"/>
    </source>
</evidence>
<reference evidence="7" key="2">
    <citation type="submission" date="2025-09" db="UniProtKB">
        <authorList>
            <consortium name="Ensembl"/>
        </authorList>
    </citation>
    <scope>IDENTIFICATION</scope>
</reference>
<proteinExistence type="inferred from homology"/>
<keyword evidence="5" id="KW-0051">Antiviral defense</keyword>
<evidence type="ECO:0000313" key="7">
    <source>
        <dbReference type="Ensembl" id="ENSNVIP00000031712.1"/>
    </source>
</evidence>
<keyword evidence="1" id="KW-0399">Innate immunity</keyword>
<evidence type="ECO:0000256" key="3">
    <source>
        <dbReference type="ARBA" id="ARBA00022803"/>
    </source>
</evidence>
<evidence type="ECO:0000256" key="2">
    <source>
        <dbReference type="ARBA" id="ARBA00022737"/>
    </source>
</evidence>
<dbReference type="Ensembl" id="ENSNVIT00000036746.1">
    <property type="protein sequence ID" value="ENSNVIP00000031712.1"/>
    <property type="gene ID" value="ENSNVIG00000024398.1"/>
</dbReference>
<dbReference type="PANTHER" id="PTHR10271">
    <property type="entry name" value="INTERFERON-INDUCED PROTEIN WITH TETRATRICOPEPTIDE REPEATS"/>
    <property type="match status" value="1"/>
</dbReference>
<reference evidence="7" key="1">
    <citation type="submission" date="2025-08" db="UniProtKB">
        <authorList>
            <consortium name="Ensembl"/>
        </authorList>
    </citation>
    <scope>IDENTIFICATION</scope>
</reference>
<dbReference type="GO" id="GO:0005829">
    <property type="term" value="C:cytosol"/>
    <property type="evidence" value="ECO:0007669"/>
    <property type="project" value="TreeGrafter"/>
</dbReference>
<accession>A0A8C7BZH1</accession>
<sequence>MDLFLQNFKKDFIFDSEIPKDPLKAILLDLECYFTWNLLKEDILFDVDDTIEQQLEFVTRESRLTLYNLLAYVKHLKGQNEDALECLEQAEDIMQREHSDREVRRLVTWGNYAWVYYHMDQLKEARKHLDKLGTVCRKLFSPSNYKLEMPETDCEKGWALLKFGGKYYHRSKATFEKALEAEPDNPEFNISYAITMYRLDDTDRHGCIKSFSLGPLRKAVTLNPGNAYIKVLLALRLQDVQAEDEGEKYIEEILDQVFSQLHVLSFLPTLGSYIFIVNYGGNFC</sequence>
<evidence type="ECO:0000256" key="4">
    <source>
        <dbReference type="ARBA" id="ARBA00022859"/>
    </source>
</evidence>
<dbReference type="AlphaFoldDB" id="A0A8C7BZH1"/>
<keyword evidence="8" id="KW-1185">Reference proteome</keyword>